<feature type="region of interest" description="Disordered" evidence="1">
    <location>
        <begin position="687"/>
        <end position="852"/>
    </location>
</feature>
<gene>
    <name evidence="2" type="ORF">DFP72DRAFT_846862</name>
</gene>
<feature type="compositionally biased region" description="Basic and acidic residues" evidence="1">
    <location>
        <begin position="827"/>
        <end position="836"/>
    </location>
</feature>
<feature type="compositionally biased region" description="Low complexity" evidence="1">
    <location>
        <begin position="244"/>
        <end position="313"/>
    </location>
</feature>
<accession>A0A8H6HZF2</accession>
<dbReference type="EMBL" id="JACGCI010000027">
    <property type="protein sequence ID" value="KAF6756090.1"/>
    <property type="molecule type" value="Genomic_DNA"/>
</dbReference>
<protein>
    <submittedName>
        <fullName evidence="2">Uncharacterized protein</fullName>
    </submittedName>
</protein>
<sequence length="1332" mass="149064">MTTKTISPVIEIIGQDRTLQGVSNKKGWDMEIDECPKKEFHKQELRTRNKRLAPIGLVQGLPSKWPKKMREGCWSGHRRWSKSWAVQLQLHKRWSKRTAGRGAAWLYFGLLMPEPCLQCSSPGCAAYTPHPGRPGFCYCGHSEEDHQENPASYLPRRAGCNRTGCLEFRVVAPAEADSLLRAAVPAPRRQMQSAMQPPQTQRLPEGATTYAQRPAHASNHQHQEQRQPTSAPSNRRPAQTHQHVPQTQPRPSQSQPAPSSRQQAVQQAEMSQHQRQVARQPQQTQVAHQPQQQAPRPPRQQQVQAGPSQPSQQRPREQHEYEWNTYTPGDYYGNSNFSDPMDEDEPMADITEFQAPARRSLQASSGQLTGSTRQGGGRSRNRSGQTTTSARLTTSGGVRTFTTKSLRGTGAVLQQRNTQVIDFVLIPHDISSKLEASDRVIPELFEHDHIPFSTICTGETFSKQLETLKSLGLAKRCTIEASLPTENIFPQLVTIFKSFFAPDGGPFHMVQFDTIPTVTIDSKGDNVELRRMFENKEFYICKPGYATSDEPSLNVDKSVLLASFAMTSFKRKFSRALTQHPADSKVGIFIVCLANGAQLIAPIPDRPDETDADLHGCYPRDVHRRLLEDRAAMLPSGPQYDSLRKSFQSEAKRKRWKCLKKQNCIVKKDSNVLVYWVPDPLVDSDADWVTSQESESQAARAPTPPLRQTSRRRLVPSSEELAMGSTPAPDPEPLFLPGPNTDDEDDYLLNGAFSHPHPDDNTLDGRSLILNEGMLADRPHNPQDNRLTTSASTGDDTSASGSSEDGFNDGLAPATGFEAQPSPSPKPSEHDYDEQPRPSTPIPPRYVPPPRPELLASAYQSQTQRTYDTWTDVCFKIGRETGNRGKELAPHWLNIEGENVDEAANFLIRGLMSVEGNPEREVDQAWERRQTLPLPATDHHPRLCDLFSYQTIFWTAGRIGEDNTGDGVMRSIVARALELTTNLDPSKDFEVDPHSCFQALGSYEEYVTLQLDDAWTDSSRTNCLYALGVLCLISLVLCEQAPGALAPSLLLLGIKGVDAILEDDWIKASSEREWLQIQKIPKDPNCPVPVQDDPELKRFIDAAYSRALPTARLQNPTLRDRLIRDVKFYYLIGHPERDFMPSQEWRAFRSGLNLPLTESINSLSEMIEDSAEHLISTVYNRFLSSPYQLLDILKWKRANAVDSSVASDIRAAVKRYFHGAGHPYIDSRMVGLRTEEELEAEKTDPTLRARTFLKQVSGVGCLPSGNTIEPETDLIPPQPHSCVYSMDVYVNEPLIETLKDANVPLGEDTLFDWVMHSGICQFGGSQEQFNGS</sequence>
<comment type="caution">
    <text evidence="2">The sequence shown here is derived from an EMBL/GenBank/DDBJ whole genome shotgun (WGS) entry which is preliminary data.</text>
</comment>
<feature type="compositionally biased region" description="Polar residues" evidence="1">
    <location>
        <begin position="226"/>
        <end position="243"/>
    </location>
</feature>
<dbReference type="OrthoDB" id="2688890at2759"/>
<evidence type="ECO:0000256" key="1">
    <source>
        <dbReference type="SAM" id="MobiDB-lite"/>
    </source>
</evidence>
<evidence type="ECO:0000313" key="3">
    <source>
        <dbReference type="Proteomes" id="UP000521943"/>
    </source>
</evidence>
<feature type="region of interest" description="Disordered" evidence="1">
    <location>
        <begin position="209"/>
        <end position="345"/>
    </location>
</feature>
<feature type="compositionally biased region" description="Pro residues" evidence="1">
    <location>
        <begin position="838"/>
        <end position="852"/>
    </location>
</feature>
<keyword evidence="3" id="KW-1185">Reference proteome</keyword>
<dbReference type="Proteomes" id="UP000521943">
    <property type="component" value="Unassembled WGS sequence"/>
</dbReference>
<proteinExistence type="predicted"/>
<evidence type="ECO:0000313" key="2">
    <source>
        <dbReference type="EMBL" id="KAF6756090.1"/>
    </source>
</evidence>
<feature type="compositionally biased region" description="Low complexity" evidence="1">
    <location>
        <begin position="788"/>
        <end position="803"/>
    </location>
</feature>
<name>A0A8H6HZF2_9AGAR</name>
<feature type="region of interest" description="Disordered" evidence="1">
    <location>
        <begin position="359"/>
        <end position="395"/>
    </location>
</feature>
<reference evidence="2 3" key="1">
    <citation type="submission" date="2020-07" db="EMBL/GenBank/DDBJ databases">
        <title>Comparative genomics of pyrophilous fungi reveals a link between fire events and developmental genes.</title>
        <authorList>
            <consortium name="DOE Joint Genome Institute"/>
            <person name="Steindorff A.S."/>
            <person name="Carver A."/>
            <person name="Calhoun S."/>
            <person name="Stillman K."/>
            <person name="Liu H."/>
            <person name="Lipzen A."/>
            <person name="Pangilinan J."/>
            <person name="Labutti K."/>
            <person name="Bruns T.D."/>
            <person name="Grigoriev I.V."/>
        </authorList>
    </citation>
    <scope>NUCLEOTIDE SEQUENCE [LARGE SCALE GENOMIC DNA]</scope>
    <source>
        <strain evidence="2 3">CBS 144469</strain>
    </source>
</reference>
<organism evidence="2 3">
    <name type="scientific">Ephemerocybe angulata</name>
    <dbReference type="NCBI Taxonomy" id="980116"/>
    <lineage>
        <taxon>Eukaryota</taxon>
        <taxon>Fungi</taxon>
        <taxon>Dikarya</taxon>
        <taxon>Basidiomycota</taxon>
        <taxon>Agaricomycotina</taxon>
        <taxon>Agaricomycetes</taxon>
        <taxon>Agaricomycetidae</taxon>
        <taxon>Agaricales</taxon>
        <taxon>Agaricineae</taxon>
        <taxon>Psathyrellaceae</taxon>
        <taxon>Ephemerocybe</taxon>
    </lineage>
</organism>